<dbReference type="InterPro" id="IPR036908">
    <property type="entry name" value="RlpA-like_sf"/>
</dbReference>
<evidence type="ECO:0000313" key="3">
    <source>
        <dbReference type="Proteomes" id="UP000009131"/>
    </source>
</evidence>
<protein>
    <submittedName>
        <fullName evidence="2">Uncharacterized protein</fullName>
    </submittedName>
</protein>
<proteinExistence type="predicted"/>
<comment type="caution">
    <text evidence="2">The sequence shown here is derived from an EMBL/GenBank/DDBJ whole genome shotgun (WGS) entry which is preliminary data.</text>
</comment>
<evidence type="ECO:0000256" key="1">
    <source>
        <dbReference type="SAM" id="SignalP"/>
    </source>
</evidence>
<dbReference type="OrthoDB" id="2502240at2759"/>
<dbReference type="Gene3D" id="2.40.40.10">
    <property type="entry name" value="RlpA-like domain"/>
    <property type="match status" value="1"/>
</dbReference>
<reference evidence="2 3" key="1">
    <citation type="journal article" date="2011" name="J. Gen. Appl. Microbiol.">
        <title>Draft genome sequencing of the enigmatic basidiomycete Mixia osmundae.</title>
        <authorList>
            <person name="Nishida H."/>
            <person name="Nagatsuka Y."/>
            <person name="Sugiyama J."/>
        </authorList>
    </citation>
    <scope>NUCLEOTIDE SEQUENCE [LARGE SCALE GENOMIC DNA]</scope>
    <source>
        <strain evidence="3">CBS 9802 / IAM 14324 / JCM 22182 / KY 12970</strain>
    </source>
</reference>
<feature type="signal peptide" evidence="1">
    <location>
        <begin position="1"/>
        <end position="17"/>
    </location>
</feature>
<keyword evidence="3" id="KW-1185">Reference proteome</keyword>
<organism evidence="2 3">
    <name type="scientific">Mixia osmundae (strain CBS 9802 / IAM 14324 / JCM 22182 / KY 12970)</name>
    <dbReference type="NCBI Taxonomy" id="764103"/>
    <lineage>
        <taxon>Eukaryota</taxon>
        <taxon>Fungi</taxon>
        <taxon>Dikarya</taxon>
        <taxon>Basidiomycota</taxon>
        <taxon>Pucciniomycotina</taxon>
        <taxon>Mixiomycetes</taxon>
        <taxon>Mixiales</taxon>
        <taxon>Mixiaceae</taxon>
        <taxon>Mixia</taxon>
    </lineage>
</organism>
<dbReference type="eggNOG" id="ENOG502ST45">
    <property type="taxonomic scope" value="Eukaryota"/>
</dbReference>
<dbReference type="AlphaFoldDB" id="G7E5E6"/>
<dbReference type="EMBL" id="BABT02000150">
    <property type="protein sequence ID" value="GAA98056.1"/>
    <property type="molecule type" value="Genomic_DNA"/>
</dbReference>
<gene>
    <name evidence="2" type="primary">Mo04737</name>
    <name evidence="2" type="ORF">E5Q_04737</name>
</gene>
<dbReference type="HOGENOM" id="CLU_1475514_0_0_1"/>
<dbReference type="SUPFAM" id="SSF50685">
    <property type="entry name" value="Barwin-like endoglucanases"/>
    <property type="match status" value="1"/>
</dbReference>
<evidence type="ECO:0000313" key="2">
    <source>
        <dbReference type="EMBL" id="GAA98056.1"/>
    </source>
</evidence>
<keyword evidence="1" id="KW-0732">Signal</keyword>
<accession>G7E5E6</accession>
<name>G7E5E6_MIXOS</name>
<sequence>MLTTSFVFAALASAALATPHLHAKKDAFHSGCYAYETEKGAHFSISSGAVKYFNDKHSSKDILGPKTVNDSPGICGHYYDSTEIIGACLWSGTGNGADPAASGWLSGSVSENCGKKVSIKNAANGAEVVATVVDGCGLYAKDFKSGCPQVWTTIAAFNKLATKEEAEKSEIAKLEWKWLDQPI</sequence>
<dbReference type="RefSeq" id="XP_014569397.1">
    <property type="nucleotide sequence ID" value="XM_014713911.1"/>
</dbReference>
<dbReference type="Proteomes" id="UP000009131">
    <property type="component" value="Unassembled WGS sequence"/>
</dbReference>
<dbReference type="InParanoid" id="G7E5E6"/>
<reference evidence="2 3" key="2">
    <citation type="journal article" date="2012" name="Open Biol.">
        <title>Characteristics of nucleosomes and linker DNA regions on the genome of the basidiomycete Mixia osmundae revealed by mono- and dinucleosome mapping.</title>
        <authorList>
            <person name="Nishida H."/>
            <person name="Kondo S."/>
            <person name="Matsumoto T."/>
            <person name="Suzuki Y."/>
            <person name="Yoshikawa H."/>
            <person name="Taylor T.D."/>
            <person name="Sugiyama J."/>
        </authorList>
    </citation>
    <scope>NUCLEOTIDE SEQUENCE [LARGE SCALE GENOMIC DNA]</scope>
    <source>
        <strain evidence="3">CBS 9802 / IAM 14324 / JCM 22182 / KY 12970</strain>
    </source>
</reference>
<feature type="chain" id="PRO_5009955817" evidence="1">
    <location>
        <begin position="18"/>
        <end position="183"/>
    </location>
</feature>